<evidence type="ECO:0008006" key="4">
    <source>
        <dbReference type="Google" id="ProtNLM"/>
    </source>
</evidence>
<dbReference type="Proteomes" id="UP001500618">
    <property type="component" value="Unassembled WGS sequence"/>
</dbReference>
<organism evidence="2 3">
    <name type="scientific">Fodinicola feengrottensis</name>
    <dbReference type="NCBI Taxonomy" id="435914"/>
    <lineage>
        <taxon>Bacteria</taxon>
        <taxon>Bacillati</taxon>
        <taxon>Actinomycetota</taxon>
        <taxon>Actinomycetes</taxon>
        <taxon>Mycobacteriales</taxon>
        <taxon>Fodinicola</taxon>
    </lineage>
</organism>
<keyword evidence="3" id="KW-1185">Reference proteome</keyword>
<protein>
    <recommendedName>
        <fullName evidence="4">Twin-arginine translocation signal domain-containing protein</fullName>
    </recommendedName>
</protein>
<gene>
    <name evidence="2" type="ORF">GCM10009765_21870</name>
</gene>
<dbReference type="InterPro" id="IPR006311">
    <property type="entry name" value="TAT_signal"/>
</dbReference>
<sequence>MGEPTRRGFLALAGAGAAATAGVVLAAGDGATGQATATSGTESTDNASSATESFVVHVKDARRGQMAILVGEREVLVTNPELARQLAGEAASGAV</sequence>
<comment type="caution">
    <text evidence="2">The sequence shown here is derived from an EMBL/GenBank/DDBJ whole genome shotgun (WGS) entry which is preliminary data.</text>
</comment>
<keyword evidence="1" id="KW-0732">Signal</keyword>
<proteinExistence type="predicted"/>
<evidence type="ECO:0000313" key="3">
    <source>
        <dbReference type="Proteomes" id="UP001500618"/>
    </source>
</evidence>
<name>A0ABN2GJ32_9ACTN</name>
<feature type="chain" id="PRO_5045630431" description="Twin-arginine translocation signal domain-containing protein" evidence="1">
    <location>
        <begin position="27"/>
        <end position="95"/>
    </location>
</feature>
<dbReference type="EMBL" id="BAAANY010000008">
    <property type="protein sequence ID" value="GAA1672119.1"/>
    <property type="molecule type" value="Genomic_DNA"/>
</dbReference>
<feature type="signal peptide" evidence="1">
    <location>
        <begin position="1"/>
        <end position="26"/>
    </location>
</feature>
<accession>A0ABN2GJ32</accession>
<evidence type="ECO:0000256" key="1">
    <source>
        <dbReference type="SAM" id="SignalP"/>
    </source>
</evidence>
<dbReference type="PROSITE" id="PS51318">
    <property type="entry name" value="TAT"/>
    <property type="match status" value="1"/>
</dbReference>
<reference evidence="2 3" key="1">
    <citation type="journal article" date="2019" name="Int. J. Syst. Evol. Microbiol.">
        <title>The Global Catalogue of Microorganisms (GCM) 10K type strain sequencing project: providing services to taxonomists for standard genome sequencing and annotation.</title>
        <authorList>
            <consortium name="The Broad Institute Genomics Platform"/>
            <consortium name="The Broad Institute Genome Sequencing Center for Infectious Disease"/>
            <person name="Wu L."/>
            <person name="Ma J."/>
        </authorList>
    </citation>
    <scope>NUCLEOTIDE SEQUENCE [LARGE SCALE GENOMIC DNA]</scope>
    <source>
        <strain evidence="2 3">JCM 14718</strain>
    </source>
</reference>
<evidence type="ECO:0000313" key="2">
    <source>
        <dbReference type="EMBL" id="GAA1672119.1"/>
    </source>
</evidence>